<dbReference type="GO" id="GO:0005975">
    <property type="term" value="P:carbohydrate metabolic process"/>
    <property type="evidence" value="ECO:0007669"/>
    <property type="project" value="InterPro"/>
</dbReference>
<organism evidence="6 7">
    <name type="scientific">Bordetella genomosp. 5</name>
    <dbReference type="NCBI Taxonomy" id="1395608"/>
    <lineage>
        <taxon>Bacteria</taxon>
        <taxon>Pseudomonadati</taxon>
        <taxon>Pseudomonadota</taxon>
        <taxon>Betaproteobacteria</taxon>
        <taxon>Burkholderiales</taxon>
        <taxon>Alcaligenaceae</taxon>
        <taxon>Bordetella</taxon>
    </lineage>
</organism>
<dbReference type="Gene3D" id="3.20.20.370">
    <property type="entry name" value="Glycoside hydrolase/deacetylase"/>
    <property type="match status" value="1"/>
</dbReference>
<keyword evidence="2" id="KW-0479">Metal-binding</keyword>
<evidence type="ECO:0000256" key="3">
    <source>
        <dbReference type="ARBA" id="ARBA00022801"/>
    </source>
</evidence>
<evidence type="ECO:0000256" key="2">
    <source>
        <dbReference type="ARBA" id="ARBA00022723"/>
    </source>
</evidence>
<evidence type="ECO:0000313" key="7">
    <source>
        <dbReference type="Proteomes" id="UP000216913"/>
    </source>
</evidence>
<protein>
    <recommendedName>
        <fullName evidence="8">Cellobiose phosphorylase</fullName>
    </recommendedName>
</protein>
<dbReference type="Pfam" id="PF04794">
    <property type="entry name" value="YdjC"/>
    <property type="match status" value="1"/>
</dbReference>
<dbReference type="CDD" id="cd10807">
    <property type="entry name" value="YdjC_like_3"/>
    <property type="match status" value="1"/>
</dbReference>
<keyword evidence="7" id="KW-1185">Reference proteome</keyword>
<dbReference type="PANTHER" id="PTHR31609">
    <property type="entry name" value="YDJC DEACETYLASE FAMILY MEMBER"/>
    <property type="match status" value="1"/>
</dbReference>
<evidence type="ECO:0000256" key="4">
    <source>
        <dbReference type="ARBA" id="ARBA00022842"/>
    </source>
</evidence>
<dbReference type="SUPFAM" id="SSF88713">
    <property type="entry name" value="Glycoside hydrolase/deacetylase"/>
    <property type="match status" value="1"/>
</dbReference>
<dbReference type="InterPro" id="IPR006879">
    <property type="entry name" value="YdjC-like"/>
</dbReference>
<dbReference type="GO" id="GO:0046872">
    <property type="term" value="F:metal ion binding"/>
    <property type="evidence" value="ECO:0007669"/>
    <property type="project" value="UniProtKB-KW"/>
</dbReference>
<comment type="cofactor">
    <cofactor evidence="1">
        <name>Mg(2+)</name>
        <dbReference type="ChEBI" id="CHEBI:18420"/>
    </cofactor>
</comment>
<dbReference type="GO" id="GO:0019213">
    <property type="term" value="F:deacetylase activity"/>
    <property type="evidence" value="ECO:0007669"/>
    <property type="project" value="TreeGrafter"/>
</dbReference>
<dbReference type="AlphaFoldDB" id="A0A261U409"/>
<dbReference type="Proteomes" id="UP000216913">
    <property type="component" value="Unassembled WGS sequence"/>
</dbReference>
<keyword evidence="5" id="KW-0119">Carbohydrate metabolism</keyword>
<evidence type="ECO:0000256" key="5">
    <source>
        <dbReference type="ARBA" id="ARBA00023277"/>
    </source>
</evidence>
<reference evidence="6 7" key="1">
    <citation type="submission" date="2017-05" db="EMBL/GenBank/DDBJ databases">
        <title>Complete and WGS of Bordetella genogroups.</title>
        <authorList>
            <person name="Spilker T."/>
            <person name="LiPuma J."/>
        </authorList>
    </citation>
    <scope>NUCLEOTIDE SEQUENCE [LARGE SCALE GENOMIC DNA]</scope>
    <source>
        <strain evidence="6 7">AU10456</strain>
    </source>
</reference>
<sequence length="265" mass="28850">MSAVSCLTQGRSFAASAGALAHRDADIGLHLNLTESLNGEPMPALSALIVQTWRGRLDARWIEDQITRQLDAFEDRFGRGPDHVDGHQHVHQLPGVLQPLLVQLRQRYGARRPWLRNTAPGLLAGLPFAAGLKARFIARLGARELRAAAQAEGWRTNRHFLGVYDFGAGARGYAALVHQWLFNATDGDLLMCHPALPGLRHTAHAAQRAAEFQVLGDAALGEWMAANGISVERYSRMGALRPVAESVTVAAVAPAGRFRHLVSRT</sequence>
<accession>A0A261U409</accession>
<dbReference type="PANTHER" id="PTHR31609:SF1">
    <property type="entry name" value="CARBOHYDRATE DEACETYLASE"/>
    <property type="match status" value="1"/>
</dbReference>
<dbReference type="InterPro" id="IPR011330">
    <property type="entry name" value="Glyco_hydro/deAcase_b/a-brl"/>
</dbReference>
<keyword evidence="4" id="KW-0460">Magnesium</keyword>
<dbReference type="EMBL" id="NEVP01000001">
    <property type="protein sequence ID" value="OZI55603.1"/>
    <property type="molecule type" value="Genomic_DNA"/>
</dbReference>
<dbReference type="GO" id="GO:0016787">
    <property type="term" value="F:hydrolase activity"/>
    <property type="evidence" value="ECO:0007669"/>
    <property type="project" value="UniProtKB-KW"/>
</dbReference>
<name>A0A261U409_9BORD</name>
<gene>
    <name evidence="6" type="ORF">CAL25_04235</name>
</gene>
<evidence type="ECO:0008006" key="8">
    <source>
        <dbReference type="Google" id="ProtNLM"/>
    </source>
</evidence>
<proteinExistence type="predicted"/>
<evidence type="ECO:0000256" key="1">
    <source>
        <dbReference type="ARBA" id="ARBA00001946"/>
    </source>
</evidence>
<evidence type="ECO:0000313" key="6">
    <source>
        <dbReference type="EMBL" id="OZI55603.1"/>
    </source>
</evidence>
<comment type="caution">
    <text evidence="6">The sequence shown here is derived from an EMBL/GenBank/DDBJ whole genome shotgun (WGS) entry which is preliminary data.</text>
</comment>
<keyword evidence="3" id="KW-0378">Hydrolase</keyword>